<proteinExistence type="inferred from homology"/>
<evidence type="ECO:0000313" key="3">
    <source>
        <dbReference type="Proteomes" id="UP000295763"/>
    </source>
</evidence>
<dbReference type="Pfam" id="PF13419">
    <property type="entry name" value="HAD_2"/>
    <property type="match status" value="1"/>
</dbReference>
<comment type="caution">
    <text evidence="2">The sequence shown here is derived from an EMBL/GenBank/DDBJ whole genome shotgun (WGS) entry which is preliminary data.</text>
</comment>
<dbReference type="InterPro" id="IPR051806">
    <property type="entry name" value="HAD-like_SPP"/>
</dbReference>
<reference evidence="2 3" key="1">
    <citation type="submission" date="2019-03" db="EMBL/GenBank/DDBJ databases">
        <title>Genomic Encyclopedia of Type Strains, Phase IV (KMG-IV): sequencing the most valuable type-strain genomes for metagenomic binning, comparative biology and taxonomic classification.</title>
        <authorList>
            <person name="Goeker M."/>
        </authorList>
    </citation>
    <scope>NUCLEOTIDE SEQUENCE [LARGE SCALE GENOMIC DNA]</scope>
    <source>
        <strain evidence="2 3">DSM 28404</strain>
    </source>
</reference>
<dbReference type="SFLD" id="SFLDS00003">
    <property type="entry name" value="Haloacid_Dehalogenase"/>
    <property type="match status" value="1"/>
</dbReference>
<dbReference type="AlphaFoldDB" id="A0A4R2T5D4"/>
<comment type="similarity">
    <text evidence="1">Belongs to the HAD-like hydrolase superfamily. CbbY/CbbZ/Gph/YieH family.</text>
</comment>
<dbReference type="GO" id="GO:0050308">
    <property type="term" value="F:sugar-phosphatase activity"/>
    <property type="evidence" value="ECO:0007669"/>
    <property type="project" value="TreeGrafter"/>
</dbReference>
<keyword evidence="3" id="KW-1185">Reference proteome</keyword>
<dbReference type="Gene3D" id="1.10.150.240">
    <property type="entry name" value="Putative phosphatase, domain 2"/>
    <property type="match status" value="1"/>
</dbReference>
<evidence type="ECO:0000313" key="2">
    <source>
        <dbReference type="EMBL" id="TCP96596.1"/>
    </source>
</evidence>
<accession>A0A4R2T5D4</accession>
<dbReference type="NCBIfam" id="TIGR01509">
    <property type="entry name" value="HAD-SF-IA-v3"/>
    <property type="match status" value="1"/>
</dbReference>
<dbReference type="InterPro" id="IPR006439">
    <property type="entry name" value="HAD-SF_hydro_IA"/>
</dbReference>
<organism evidence="2 3">
    <name type="scientific">Cricetibacter osteomyelitidis</name>
    <dbReference type="NCBI Taxonomy" id="1521931"/>
    <lineage>
        <taxon>Bacteria</taxon>
        <taxon>Pseudomonadati</taxon>
        <taxon>Pseudomonadota</taxon>
        <taxon>Gammaproteobacteria</taxon>
        <taxon>Pasteurellales</taxon>
        <taxon>Pasteurellaceae</taxon>
        <taxon>Cricetibacter</taxon>
    </lineage>
</organism>
<dbReference type="CDD" id="cd07505">
    <property type="entry name" value="HAD_BPGM-like"/>
    <property type="match status" value="1"/>
</dbReference>
<sequence length="202" mass="22493">MILDKAIINQYSGLIFDMDGTLIDSMTCHAKAWEKVGEVIGYPLSGDVMYQFAGASVHTIARETMKKYGVPITEESVNRVVQLKRDFGREILQKEAALLPAFKVVAHFHGKKPLALGTGSLKEITQMLMTKLDLHQYFNAVVTAEDVTKHKPHPETFLRCAELIQQKPAQCLVFEDADLGVQAALAGGMHVFDVRTHELIKK</sequence>
<evidence type="ECO:0000256" key="1">
    <source>
        <dbReference type="ARBA" id="ARBA00006171"/>
    </source>
</evidence>
<name>A0A4R2T5D4_9PAST</name>
<dbReference type="SFLD" id="SFLDG01129">
    <property type="entry name" value="C1.5:_HAD__Beta-PGM__Phosphata"/>
    <property type="match status" value="1"/>
</dbReference>
<protein>
    <submittedName>
        <fullName evidence="2">HAD superfamily hydrolase (TIGR01509 family)/beta-phosphoglucomutase family hydrolase</fullName>
    </submittedName>
</protein>
<dbReference type="InterPro" id="IPR010976">
    <property type="entry name" value="B-phosphoglucomutase_hydrolase"/>
</dbReference>
<dbReference type="NCBIfam" id="TIGR02009">
    <property type="entry name" value="PGMB-YQAB-SF"/>
    <property type="match status" value="1"/>
</dbReference>
<keyword evidence="2" id="KW-0378">Hydrolase</keyword>
<dbReference type="InterPro" id="IPR041492">
    <property type="entry name" value="HAD_2"/>
</dbReference>
<dbReference type="EMBL" id="SLYB01000004">
    <property type="protein sequence ID" value="TCP96596.1"/>
    <property type="molecule type" value="Genomic_DNA"/>
</dbReference>
<gene>
    <name evidence="2" type="ORF">EDC44_104132</name>
</gene>
<dbReference type="InterPro" id="IPR023198">
    <property type="entry name" value="PGP-like_dom2"/>
</dbReference>
<dbReference type="InterPro" id="IPR036412">
    <property type="entry name" value="HAD-like_sf"/>
</dbReference>
<dbReference type="Gene3D" id="3.40.50.1000">
    <property type="entry name" value="HAD superfamily/HAD-like"/>
    <property type="match status" value="1"/>
</dbReference>
<dbReference type="PANTHER" id="PTHR43481">
    <property type="entry name" value="FRUCTOSE-1-PHOSPHATE PHOSPHATASE"/>
    <property type="match status" value="1"/>
</dbReference>
<dbReference type="InterPro" id="IPR023214">
    <property type="entry name" value="HAD_sf"/>
</dbReference>
<dbReference type="PANTHER" id="PTHR43481:SF4">
    <property type="entry name" value="GLYCEROL-1-PHOSPHATE PHOSPHOHYDROLASE 1-RELATED"/>
    <property type="match status" value="1"/>
</dbReference>
<dbReference type="SUPFAM" id="SSF56784">
    <property type="entry name" value="HAD-like"/>
    <property type="match status" value="1"/>
</dbReference>
<dbReference type="Proteomes" id="UP000295763">
    <property type="component" value="Unassembled WGS sequence"/>
</dbReference>